<dbReference type="PROSITE" id="PS50914">
    <property type="entry name" value="BON"/>
    <property type="match status" value="1"/>
</dbReference>
<comment type="caution">
    <text evidence="2">The sequence shown here is derived from an EMBL/GenBank/DDBJ whole genome shotgun (WGS) entry which is preliminary data.</text>
</comment>
<dbReference type="InterPro" id="IPR007055">
    <property type="entry name" value="BON_dom"/>
</dbReference>
<evidence type="ECO:0000259" key="1">
    <source>
        <dbReference type="PROSITE" id="PS50914"/>
    </source>
</evidence>
<gene>
    <name evidence="2" type="ORF">ACFS2C_15230</name>
</gene>
<organism evidence="2 3">
    <name type="scientific">Prauserella oleivorans</name>
    <dbReference type="NCBI Taxonomy" id="1478153"/>
    <lineage>
        <taxon>Bacteria</taxon>
        <taxon>Bacillati</taxon>
        <taxon>Actinomycetota</taxon>
        <taxon>Actinomycetes</taxon>
        <taxon>Pseudonocardiales</taxon>
        <taxon>Pseudonocardiaceae</taxon>
        <taxon>Prauserella</taxon>
    </lineage>
</organism>
<sequence>MPNRASDEVPEYVAARVRRALAEDPRTAELGIQVDVRGEHVYLCGSVSSQQCKDELDLVVHEREPWLRVHNDVHVVEAGEPGEPEVLR</sequence>
<name>A0ABW5WB48_9PSEU</name>
<dbReference type="EMBL" id="JBHUOF010000021">
    <property type="protein sequence ID" value="MFD2800746.1"/>
    <property type="molecule type" value="Genomic_DNA"/>
</dbReference>
<protein>
    <submittedName>
        <fullName evidence="2">BON domain-containing protein</fullName>
    </submittedName>
</protein>
<reference evidence="3" key="1">
    <citation type="journal article" date="2019" name="Int. J. Syst. Evol. Microbiol.">
        <title>The Global Catalogue of Microorganisms (GCM) 10K type strain sequencing project: providing services to taxonomists for standard genome sequencing and annotation.</title>
        <authorList>
            <consortium name="The Broad Institute Genomics Platform"/>
            <consortium name="The Broad Institute Genome Sequencing Center for Infectious Disease"/>
            <person name="Wu L."/>
            <person name="Ma J."/>
        </authorList>
    </citation>
    <scope>NUCLEOTIDE SEQUENCE [LARGE SCALE GENOMIC DNA]</scope>
    <source>
        <strain evidence="3">IBRC-M 10906</strain>
    </source>
</reference>
<dbReference type="Pfam" id="PF04972">
    <property type="entry name" value="BON"/>
    <property type="match status" value="1"/>
</dbReference>
<proteinExistence type="predicted"/>
<evidence type="ECO:0000313" key="2">
    <source>
        <dbReference type="EMBL" id="MFD2800746.1"/>
    </source>
</evidence>
<feature type="domain" description="BON" evidence="1">
    <location>
        <begin position="9"/>
        <end position="77"/>
    </location>
</feature>
<dbReference type="RefSeq" id="WP_377390478.1">
    <property type="nucleotide sequence ID" value="NZ_JBHSAN010000024.1"/>
</dbReference>
<dbReference type="Proteomes" id="UP001597478">
    <property type="component" value="Unassembled WGS sequence"/>
</dbReference>
<accession>A0ABW5WB48</accession>
<keyword evidence="3" id="KW-1185">Reference proteome</keyword>
<evidence type="ECO:0000313" key="3">
    <source>
        <dbReference type="Proteomes" id="UP001597478"/>
    </source>
</evidence>